<protein>
    <recommendedName>
        <fullName evidence="3">HPr kinase/phosphorylase C-terminal domain-containing protein</fullName>
    </recommendedName>
</protein>
<proteinExistence type="predicted"/>
<gene>
    <name evidence="1" type="ORF">HHT355_0591</name>
</gene>
<dbReference type="AlphaFoldDB" id="A0A0H5SG65"/>
<reference evidence="1 2" key="1">
    <citation type="submission" date="2015-06" db="EMBL/GenBank/DDBJ databases">
        <authorList>
            <person name="Wibberg Daniel"/>
        </authorList>
    </citation>
    <scope>NUCLEOTIDE SEQUENCE [LARGE SCALE GENOMIC DNA]</scope>
    <source>
        <strain evidence="1 2">T3/55T</strain>
    </source>
</reference>
<evidence type="ECO:0008006" key="3">
    <source>
        <dbReference type="Google" id="ProtNLM"/>
    </source>
</evidence>
<dbReference type="EMBL" id="CVTD020000008">
    <property type="protein sequence ID" value="CRZ33796.1"/>
    <property type="molecule type" value="Genomic_DNA"/>
</dbReference>
<name>A0A0H5SG65_HERHM</name>
<evidence type="ECO:0000313" key="1">
    <source>
        <dbReference type="EMBL" id="CRZ33796.1"/>
    </source>
</evidence>
<dbReference type="RefSeq" id="WP_103201953.1">
    <property type="nucleotide sequence ID" value="NZ_CVTD020000008.1"/>
</dbReference>
<accession>A0A0H5SG65</accession>
<sequence>MGKYTIISDGKKVNMFDKELGVDLSLKNYILNYHFSSIVNKVGLFVTADDSVAVSELENYFEKIPLLGFKGPIIFIQISKNFISTDDIAKYIYHIEERDNILKAIYYDDYLYISDGIVNKINKGFHFAEIKYKEIFDLKNFFPYLIKIIEGLIIENHLKLGFFPIHSSLIGCEDDECILIMGNSQSGKTTTARLFCNTGKYKMLSDDIAFIDSTGLAYPYGQYIKIINNNKTGIFNEQITYDNLTIYREIYKISNLYKPYKIKCIILPQIMFINKSECFRLSEKDIGKISIPLLSEYPNKWFVYSEYNFILGYQVMCLLEKIPFYQINLKFQSDNKEITKLWEDQCITL</sequence>
<dbReference type="Gene3D" id="3.40.50.300">
    <property type="entry name" value="P-loop containing nucleotide triphosphate hydrolases"/>
    <property type="match status" value="1"/>
</dbReference>
<dbReference type="Proteomes" id="UP000236497">
    <property type="component" value="Unassembled WGS sequence"/>
</dbReference>
<dbReference type="InterPro" id="IPR027417">
    <property type="entry name" value="P-loop_NTPase"/>
</dbReference>
<dbReference type="SUPFAM" id="SSF53795">
    <property type="entry name" value="PEP carboxykinase-like"/>
    <property type="match status" value="1"/>
</dbReference>
<keyword evidence="2" id="KW-1185">Reference proteome</keyword>
<organism evidence="1 2">
    <name type="scientific">Herbinix hemicellulosilytica</name>
    <dbReference type="NCBI Taxonomy" id="1564487"/>
    <lineage>
        <taxon>Bacteria</taxon>
        <taxon>Bacillati</taxon>
        <taxon>Bacillota</taxon>
        <taxon>Clostridia</taxon>
        <taxon>Lachnospirales</taxon>
        <taxon>Lachnospiraceae</taxon>
        <taxon>Herbinix</taxon>
    </lineage>
</organism>
<evidence type="ECO:0000313" key="2">
    <source>
        <dbReference type="Proteomes" id="UP000236497"/>
    </source>
</evidence>